<dbReference type="InterPro" id="IPR001206">
    <property type="entry name" value="Diacylglycerol_kinase_cat_dom"/>
</dbReference>
<dbReference type="Pfam" id="PF00781">
    <property type="entry name" value="DAGK_cat"/>
    <property type="match status" value="1"/>
</dbReference>
<comment type="cofactor">
    <cofactor evidence="1">
        <name>Mg(2+)</name>
        <dbReference type="ChEBI" id="CHEBI:18420"/>
    </cofactor>
</comment>
<evidence type="ECO:0000256" key="7">
    <source>
        <dbReference type="ARBA" id="ARBA00023209"/>
    </source>
</evidence>
<organism evidence="10 11">
    <name type="scientific">Actinomadura mexicana</name>
    <dbReference type="NCBI Taxonomy" id="134959"/>
    <lineage>
        <taxon>Bacteria</taxon>
        <taxon>Bacillati</taxon>
        <taxon>Actinomycetota</taxon>
        <taxon>Actinomycetes</taxon>
        <taxon>Streptosporangiales</taxon>
        <taxon>Thermomonosporaceae</taxon>
        <taxon>Actinomadura</taxon>
    </lineage>
</organism>
<dbReference type="OrthoDB" id="142078at2"/>
<evidence type="ECO:0000256" key="4">
    <source>
        <dbReference type="ARBA" id="ARBA00022741"/>
    </source>
</evidence>
<proteinExistence type="inferred from homology"/>
<dbReference type="Gene3D" id="3.40.50.10330">
    <property type="entry name" value="Probable inorganic polyphosphate/atp-NAD kinase, domain 1"/>
    <property type="match status" value="1"/>
</dbReference>
<dbReference type="SMART" id="SM00046">
    <property type="entry name" value="DAGKc"/>
    <property type="match status" value="1"/>
</dbReference>
<keyword evidence="3" id="KW-0808">Transferase</keyword>
<keyword evidence="8" id="KW-1208">Phospholipid metabolism</keyword>
<protein>
    <submittedName>
        <fullName evidence="10">Diacylglycerol kinase family enzyme</fullName>
    </submittedName>
</protein>
<evidence type="ECO:0000256" key="1">
    <source>
        <dbReference type="ARBA" id="ARBA00001946"/>
    </source>
</evidence>
<dbReference type="GO" id="GO:0008654">
    <property type="term" value="P:phospholipid biosynthetic process"/>
    <property type="evidence" value="ECO:0007669"/>
    <property type="project" value="UniProtKB-KW"/>
</dbReference>
<dbReference type="AlphaFoldDB" id="A0A239HCP0"/>
<dbReference type="InterPro" id="IPR050187">
    <property type="entry name" value="Lipid_Phosphate_FormReg"/>
</dbReference>
<evidence type="ECO:0000313" key="11">
    <source>
        <dbReference type="Proteomes" id="UP000198420"/>
    </source>
</evidence>
<dbReference type="InterPro" id="IPR045540">
    <property type="entry name" value="YegS/DAGK_C"/>
</dbReference>
<dbReference type="PROSITE" id="PS50146">
    <property type="entry name" value="DAGK"/>
    <property type="match status" value="1"/>
</dbReference>
<keyword evidence="5 10" id="KW-0418">Kinase</keyword>
<evidence type="ECO:0000256" key="5">
    <source>
        <dbReference type="ARBA" id="ARBA00022777"/>
    </source>
</evidence>
<keyword evidence="6" id="KW-0067">ATP-binding</keyword>
<keyword evidence="7" id="KW-0444">Lipid biosynthesis</keyword>
<evidence type="ECO:0000259" key="9">
    <source>
        <dbReference type="PROSITE" id="PS50146"/>
    </source>
</evidence>
<dbReference type="Gene3D" id="2.60.200.40">
    <property type="match status" value="1"/>
</dbReference>
<gene>
    <name evidence="10" type="ORF">SAMN06265355_13019</name>
</gene>
<dbReference type="RefSeq" id="WP_143227472.1">
    <property type="nucleotide sequence ID" value="NZ_FZNP01000030.1"/>
</dbReference>
<keyword evidence="7" id="KW-0443">Lipid metabolism</keyword>
<comment type="similarity">
    <text evidence="2">Belongs to the diacylglycerol/lipid kinase family.</text>
</comment>
<dbReference type="Pfam" id="PF19279">
    <property type="entry name" value="YegS_C"/>
    <property type="match status" value="1"/>
</dbReference>
<sequence length="293" mass="31100">MILFTNAKAGTHDAQTLDRVAALLRDAGREVTVCPCVAPDDLDEALDRDRKAVVVAAGGDGSINRLVSTLHRRGELDRAVGLLPMGTGNDLARNLGIPLDPDEAVRLLLDGGHRELDLIVDEDDRVTLNAVHVGIGASAAESATRFKKRLKAAAFPLGAIIAGLRHSGWRQRVEADGELVAEGKFLMVALSNAPGIAGGSAQLAADAHPGDGKLELVVSAATGPFARVAYALRLRDGSHRYRDDVLHTTARKVTISGQEFRSNSDGEVSGPYTSRTWTLHPGAWRLIAPPRPA</sequence>
<dbReference type="InterPro" id="IPR017438">
    <property type="entry name" value="ATP-NAD_kinase_N"/>
</dbReference>
<keyword evidence="4" id="KW-0547">Nucleotide-binding</keyword>
<dbReference type="InterPro" id="IPR016064">
    <property type="entry name" value="NAD/diacylglycerol_kinase_sf"/>
</dbReference>
<evidence type="ECO:0000256" key="2">
    <source>
        <dbReference type="ARBA" id="ARBA00005983"/>
    </source>
</evidence>
<accession>A0A239HCP0</accession>
<evidence type="ECO:0000256" key="6">
    <source>
        <dbReference type="ARBA" id="ARBA00022840"/>
    </source>
</evidence>
<evidence type="ECO:0000256" key="3">
    <source>
        <dbReference type="ARBA" id="ARBA00022679"/>
    </source>
</evidence>
<dbReference type="EMBL" id="FZNP01000030">
    <property type="protein sequence ID" value="SNS79120.1"/>
    <property type="molecule type" value="Genomic_DNA"/>
</dbReference>
<feature type="domain" description="DAGKc" evidence="9">
    <location>
        <begin position="1"/>
        <end position="125"/>
    </location>
</feature>
<dbReference type="Proteomes" id="UP000198420">
    <property type="component" value="Unassembled WGS sequence"/>
</dbReference>
<keyword evidence="7" id="KW-0594">Phospholipid biosynthesis</keyword>
<keyword evidence="11" id="KW-1185">Reference proteome</keyword>
<dbReference type="PANTHER" id="PTHR12358:SF54">
    <property type="entry name" value="SPHINGOSINE KINASE RELATED PROTEIN"/>
    <property type="match status" value="1"/>
</dbReference>
<dbReference type="SUPFAM" id="SSF111331">
    <property type="entry name" value="NAD kinase/diacylglycerol kinase-like"/>
    <property type="match status" value="1"/>
</dbReference>
<name>A0A239HCP0_9ACTN</name>
<dbReference type="PANTHER" id="PTHR12358">
    <property type="entry name" value="SPHINGOSINE KINASE"/>
    <property type="match status" value="1"/>
</dbReference>
<dbReference type="GO" id="GO:0005524">
    <property type="term" value="F:ATP binding"/>
    <property type="evidence" value="ECO:0007669"/>
    <property type="project" value="UniProtKB-KW"/>
</dbReference>
<evidence type="ECO:0000256" key="8">
    <source>
        <dbReference type="ARBA" id="ARBA00023264"/>
    </source>
</evidence>
<reference evidence="11" key="1">
    <citation type="submission" date="2017-06" db="EMBL/GenBank/DDBJ databases">
        <authorList>
            <person name="Varghese N."/>
            <person name="Submissions S."/>
        </authorList>
    </citation>
    <scope>NUCLEOTIDE SEQUENCE [LARGE SCALE GENOMIC DNA]</scope>
    <source>
        <strain evidence="11">DSM 44485</strain>
    </source>
</reference>
<dbReference type="GO" id="GO:0016301">
    <property type="term" value="F:kinase activity"/>
    <property type="evidence" value="ECO:0007669"/>
    <property type="project" value="UniProtKB-KW"/>
</dbReference>
<evidence type="ECO:0000313" key="10">
    <source>
        <dbReference type="EMBL" id="SNS79120.1"/>
    </source>
</evidence>